<dbReference type="RefSeq" id="WP_264881592.1">
    <property type="nucleotide sequence ID" value="NZ_JAPDOB010000001.1"/>
</dbReference>
<dbReference type="Proteomes" id="UP001526246">
    <property type="component" value="Unassembled WGS sequence"/>
</dbReference>
<dbReference type="InterPro" id="IPR018306">
    <property type="entry name" value="Phage_T5_Orf172_DNA-bd"/>
</dbReference>
<organism evidence="2 3">
    <name type="scientific">Sphingomonas arvum</name>
    <dbReference type="NCBI Taxonomy" id="2992113"/>
    <lineage>
        <taxon>Bacteria</taxon>
        <taxon>Pseudomonadati</taxon>
        <taxon>Pseudomonadota</taxon>
        <taxon>Alphaproteobacteria</taxon>
        <taxon>Sphingomonadales</taxon>
        <taxon>Sphingomonadaceae</taxon>
        <taxon>Sphingomonas</taxon>
    </lineage>
</organism>
<keyword evidence="3" id="KW-1185">Reference proteome</keyword>
<evidence type="ECO:0000313" key="2">
    <source>
        <dbReference type="EMBL" id="MCW3797374.1"/>
    </source>
</evidence>
<dbReference type="SMART" id="SM00974">
    <property type="entry name" value="T5orf172"/>
    <property type="match status" value="1"/>
</dbReference>
<proteinExistence type="predicted"/>
<gene>
    <name evidence="2" type="ORF">OMW55_06085</name>
</gene>
<feature type="domain" description="Bacteriophage T5 Orf172 DNA-binding" evidence="1">
    <location>
        <begin position="7"/>
        <end position="87"/>
    </location>
</feature>
<dbReference type="EMBL" id="JAPDOB010000001">
    <property type="protein sequence ID" value="MCW3797374.1"/>
    <property type="molecule type" value="Genomic_DNA"/>
</dbReference>
<dbReference type="Pfam" id="PF13455">
    <property type="entry name" value="MUG113"/>
    <property type="match status" value="1"/>
</dbReference>
<sequence>MYVLTNEAMPGYVKLGLTQGDDVMSRVRQLDTTAVPLPFECYFAAKVPDCARLERTLHFVFGERRVRRSREFFQIEPDLAKAIIELVAIEDVQLSDAQQAIDSEQRRDIEEVRKRREIRTFTSLNIPIGSKLTFAKNPDVVCAVTSPRKVQFRGQEMSPSRAALEAVHEMGYDWSAVSGMDYWLFNGVRLSRLSEGSAEIDPADDLRLIEGEGL</sequence>
<reference evidence="2 3" key="1">
    <citation type="submission" date="2022-10" db="EMBL/GenBank/DDBJ databases">
        <title>Sphingomonas sp.</title>
        <authorList>
            <person name="Jin C."/>
        </authorList>
    </citation>
    <scope>NUCLEOTIDE SEQUENCE [LARGE SCALE GENOMIC DNA]</scope>
    <source>
        <strain evidence="2 3">BN140010</strain>
    </source>
</reference>
<protein>
    <submittedName>
        <fullName evidence="2">GIY-YIG nuclease family protein</fullName>
    </submittedName>
</protein>
<accession>A0ABT3JEM1</accession>
<evidence type="ECO:0000259" key="1">
    <source>
        <dbReference type="SMART" id="SM00974"/>
    </source>
</evidence>
<name>A0ABT3JEM1_9SPHN</name>
<evidence type="ECO:0000313" key="3">
    <source>
        <dbReference type="Proteomes" id="UP001526246"/>
    </source>
</evidence>
<comment type="caution">
    <text evidence="2">The sequence shown here is derived from an EMBL/GenBank/DDBJ whole genome shotgun (WGS) entry which is preliminary data.</text>
</comment>